<protein>
    <submittedName>
        <fullName evidence="1">Uncharacterized protein</fullName>
    </submittedName>
</protein>
<gene>
    <name evidence="1" type="ORF">E2C01_084463</name>
</gene>
<evidence type="ECO:0000313" key="2">
    <source>
        <dbReference type="Proteomes" id="UP000324222"/>
    </source>
</evidence>
<reference evidence="1 2" key="1">
    <citation type="submission" date="2019-05" db="EMBL/GenBank/DDBJ databases">
        <title>Another draft genome of Portunus trituberculatus and its Hox gene families provides insights of decapod evolution.</title>
        <authorList>
            <person name="Jeong J.-H."/>
            <person name="Song I."/>
            <person name="Kim S."/>
            <person name="Choi T."/>
            <person name="Kim D."/>
            <person name="Ryu S."/>
            <person name="Kim W."/>
        </authorList>
    </citation>
    <scope>NUCLEOTIDE SEQUENCE [LARGE SCALE GENOMIC DNA]</scope>
    <source>
        <tissue evidence="1">Muscle</tissue>
    </source>
</reference>
<organism evidence="1 2">
    <name type="scientific">Portunus trituberculatus</name>
    <name type="common">Swimming crab</name>
    <name type="synonym">Neptunus trituberculatus</name>
    <dbReference type="NCBI Taxonomy" id="210409"/>
    <lineage>
        <taxon>Eukaryota</taxon>
        <taxon>Metazoa</taxon>
        <taxon>Ecdysozoa</taxon>
        <taxon>Arthropoda</taxon>
        <taxon>Crustacea</taxon>
        <taxon>Multicrustacea</taxon>
        <taxon>Malacostraca</taxon>
        <taxon>Eumalacostraca</taxon>
        <taxon>Eucarida</taxon>
        <taxon>Decapoda</taxon>
        <taxon>Pleocyemata</taxon>
        <taxon>Brachyura</taxon>
        <taxon>Eubrachyura</taxon>
        <taxon>Portunoidea</taxon>
        <taxon>Portunidae</taxon>
        <taxon>Portuninae</taxon>
        <taxon>Portunus</taxon>
    </lineage>
</organism>
<keyword evidence="2" id="KW-1185">Reference proteome</keyword>
<dbReference type="Proteomes" id="UP000324222">
    <property type="component" value="Unassembled WGS sequence"/>
</dbReference>
<accession>A0A5B7J022</accession>
<name>A0A5B7J022_PORTR</name>
<dbReference type="AlphaFoldDB" id="A0A5B7J022"/>
<sequence>MWPDAACTVWPRGERNKKGRGGNLLLVVARRTLNSCGGGGCGGVVQAREGGALGVVEETWRGPEVCLCHMTYEGRAGQGGMGRDRQQGCPLGECAEWRGAGCRGGGWMVEGWGVAGRRAVLITAVGRD</sequence>
<evidence type="ECO:0000313" key="1">
    <source>
        <dbReference type="EMBL" id="MPC89512.1"/>
    </source>
</evidence>
<dbReference type="EMBL" id="VSRR010081261">
    <property type="protein sequence ID" value="MPC89512.1"/>
    <property type="molecule type" value="Genomic_DNA"/>
</dbReference>
<comment type="caution">
    <text evidence="1">The sequence shown here is derived from an EMBL/GenBank/DDBJ whole genome shotgun (WGS) entry which is preliminary data.</text>
</comment>
<proteinExistence type="predicted"/>